<evidence type="ECO:0000256" key="8">
    <source>
        <dbReference type="ARBA" id="ARBA00032024"/>
    </source>
</evidence>
<keyword evidence="5 10" id="KW-0566">Pantothenate biosynthesis</keyword>
<dbReference type="EMBL" id="JBBUTH010000007">
    <property type="protein sequence ID" value="MEK8051253.1"/>
    <property type="molecule type" value="Genomic_DNA"/>
</dbReference>
<dbReference type="InterPro" id="IPR008927">
    <property type="entry name" value="6-PGluconate_DH-like_C_sf"/>
</dbReference>
<dbReference type="InterPro" id="IPR013752">
    <property type="entry name" value="KPA_reductase"/>
</dbReference>
<dbReference type="InterPro" id="IPR003710">
    <property type="entry name" value="ApbA"/>
</dbReference>
<keyword evidence="7 10" id="KW-0560">Oxidoreductase</keyword>
<accession>A0ABU9CHB9</accession>
<evidence type="ECO:0000259" key="11">
    <source>
        <dbReference type="Pfam" id="PF02558"/>
    </source>
</evidence>
<feature type="domain" description="Ketopantoate reductase N-terminal" evidence="11">
    <location>
        <begin position="3"/>
        <end position="168"/>
    </location>
</feature>
<evidence type="ECO:0000256" key="4">
    <source>
        <dbReference type="ARBA" id="ARBA00019465"/>
    </source>
</evidence>
<evidence type="ECO:0000256" key="7">
    <source>
        <dbReference type="ARBA" id="ARBA00023002"/>
    </source>
</evidence>
<proteinExistence type="inferred from homology"/>
<comment type="similarity">
    <text evidence="2 10">Belongs to the ketopantoate reductase family.</text>
</comment>
<feature type="domain" description="Ketopantoate reductase C-terminal" evidence="12">
    <location>
        <begin position="199"/>
        <end position="318"/>
    </location>
</feature>
<evidence type="ECO:0000259" key="12">
    <source>
        <dbReference type="Pfam" id="PF08546"/>
    </source>
</evidence>
<dbReference type="RefSeq" id="WP_341411170.1">
    <property type="nucleotide sequence ID" value="NZ_JBBUTH010000007.1"/>
</dbReference>
<dbReference type="InterPro" id="IPR013328">
    <property type="entry name" value="6PGD_dom2"/>
</dbReference>
<keyword evidence="6 10" id="KW-0521">NADP</keyword>
<dbReference type="NCBIfam" id="NF005089">
    <property type="entry name" value="PRK06522.1-4"/>
    <property type="match status" value="1"/>
</dbReference>
<gene>
    <name evidence="13" type="ORF">AACH10_13465</name>
</gene>
<dbReference type="SUPFAM" id="SSF48179">
    <property type="entry name" value="6-phosphogluconate dehydrogenase C-terminal domain-like"/>
    <property type="match status" value="1"/>
</dbReference>
<evidence type="ECO:0000256" key="6">
    <source>
        <dbReference type="ARBA" id="ARBA00022857"/>
    </source>
</evidence>
<dbReference type="Proteomes" id="UP001365405">
    <property type="component" value="Unassembled WGS sequence"/>
</dbReference>
<evidence type="ECO:0000313" key="13">
    <source>
        <dbReference type="EMBL" id="MEK8051253.1"/>
    </source>
</evidence>
<reference evidence="13 14" key="1">
    <citation type="submission" date="2024-04" db="EMBL/GenBank/DDBJ databases">
        <title>Novel species of the genus Ideonella isolated from streams.</title>
        <authorList>
            <person name="Lu H."/>
        </authorList>
    </citation>
    <scope>NUCLEOTIDE SEQUENCE [LARGE SCALE GENOMIC DNA]</scope>
    <source>
        <strain evidence="13 14">DXS22W</strain>
    </source>
</reference>
<dbReference type="InterPro" id="IPR051402">
    <property type="entry name" value="KPR-Related"/>
</dbReference>
<sequence>MRVAVVGVGAIGGFIGARLGLLPDVQVSALARGATLQALQSHGLRLRQGGEVLSAPVRASAQAADLGEQDLVIIAVKAPALAAVAAGIAPLLGPHTVVLPAMNGVPWWFGEALPALGRQPLAAVDPDGAIAAAIPFAQVLGCVVHASCFTEAPGVATHVMGRGLIVGEPLGASQASSARAEALVALLDRAGFEATLSADVRRDAWYKLWGNMTMNPITAITGATVDKVLDDPLTRQLCTRAMSEAQAVGAAIGCEITQTPEDRHQITRKLGAFKTSMLQDVEAGRAIELDALVSAVHEIAQRVGVDTPFIGALLGLTRLRGQVLGLYPA</sequence>
<evidence type="ECO:0000256" key="10">
    <source>
        <dbReference type="RuleBase" id="RU362068"/>
    </source>
</evidence>
<name>A0ABU9CHB9_9BURK</name>
<evidence type="ECO:0000313" key="14">
    <source>
        <dbReference type="Proteomes" id="UP001365405"/>
    </source>
</evidence>
<dbReference type="SUPFAM" id="SSF51735">
    <property type="entry name" value="NAD(P)-binding Rossmann-fold domains"/>
    <property type="match status" value="1"/>
</dbReference>
<dbReference type="PANTHER" id="PTHR21708:SF45">
    <property type="entry name" value="2-DEHYDROPANTOATE 2-REDUCTASE"/>
    <property type="match status" value="1"/>
</dbReference>
<evidence type="ECO:0000256" key="9">
    <source>
        <dbReference type="ARBA" id="ARBA00048793"/>
    </source>
</evidence>
<dbReference type="InterPro" id="IPR013332">
    <property type="entry name" value="KPR_N"/>
</dbReference>
<dbReference type="Gene3D" id="3.40.50.720">
    <property type="entry name" value="NAD(P)-binding Rossmann-like Domain"/>
    <property type="match status" value="1"/>
</dbReference>
<comment type="function">
    <text evidence="10">Catalyzes the NADPH-dependent reduction of ketopantoate into pantoic acid.</text>
</comment>
<comment type="caution">
    <text evidence="13">The sequence shown here is derived from an EMBL/GenBank/DDBJ whole genome shotgun (WGS) entry which is preliminary data.</text>
</comment>
<keyword evidence="14" id="KW-1185">Reference proteome</keyword>
<dbReference type="PANTHER" id="PTHR21708">
    <property type="entry name" value="PROBABLE 2-DEHYDROPANTOATE 2-REDUCTASE"/>
    <property type="match status" value="1"/>
</dbReference>
<dbReference type="Gene3D" id="1.10.1040.10">
    <property type="entry name" value="N-(1-d-carboxylethyl)-l-norvaline Dehydrogenase, domain 2"/>
    <property type="match status" value="1"/>
</dbReference>
<organism evidence="13 14">
    <name type="scientific">Pseudaquabacterium inlustre</name>
    <dbReference type="NCBI Taxonomy" id="2984192"/>
    <lineage>
        <taxon>Bacteria</taxon>
        <taxon>Pseudomonadati</taxon>
        <taxon>Pseudomonadota</taxon>
        <taxon>Betaproteobacteria</taxon>
        <taxon>Burkholderiales</taxon>
        <taxon>Sphaerotilaceae</taxon>
        <taxon>Pseudaquabacterium</taxon>
    </lineage>
</organism>
<evidence type="ECO:0000256" key="1">
    <source>
        <dbReference type="ARBA" id="ARBA00004994"/>
    </source>
</evidence>
<protein>
    <recommendedName>
        <fullName evidence="4 10">2-dehydropantoate 2-reductase</fullName>
        <ecNumber evidence="3 10">1.1.1.169</ecNumber>
    </recommendedName>
    <alternativeName>
        <fullName evidence="8 10">Ketopantoate reductase</fullName>
    </alternativeName>
</protein>
<evidence type="ECO:0000256" key="2">
    <source>
        <dbReference type="ARBA" id="ARBA00007870"/>
    </source>
</evidence>
<dbReference type="Pfam" id="PF08546">
    <property type="entry name" value="ApbA_C"/>
    <property type="match status" value="1"/>
</dbReference>
<dbReference type="EC" id="1.1.1.169" evidence="3 10"/>
<comment type="pathway">
    <text evidence="1 10">Cofactor biosynthesis; (R)-pantothenate biosynthesis; (R)-pantoate from 3-methyl-2-oxobutanoate: step 2/2.</text>
</comment>
<dbReference type="Pfam" id="PF02558">
    <property type="entry name" value="ApbA"/>
    <property type="match status" value="1"/>
</dbReference>
<dbReference type="InterPro" id="IPR036291">
    <property type="entry name" value="NAD(P)-bd_dom_sf"/>
</dbReference>
<comment type="catalytic activity">
    <reaction evidence="9 10">
        <text>(R)-pantoate + NADP(+) = 2-dehydropantoate + NADPH + H(+)</text>
        <dbReference type="Rhea" id="RHEA:16233"/>
        <dbReference type="ChEBI" id="CHEBI:11561"/>
        <dbReference type="ChEBI" id="CHEBI:15378"/>
        <dbReference type="ChEBI" id="CHEBI:15980"/>
        <dbReference type="ChEBI" id="CHEBI:57783"/>
        <dbReference type="ChEBI" id="CHEBI:58349"/>
        <dbReference type="EC" id="1.1.1.169"/>
    </reaction>
</comment>
<evidence type="ECO:0000256" key="5">
    <source>
        <dbReference type="ARBA" id="ARBA00022655"/>
    </source>
</evidence>
<dbReference type="NCBIfam" id="TIGR00745">
    <property type="entry name" value="apbA_panE"/>
    <property type="match status" value="1"/>
</dbReference>
<evidence type="ECO:0000256" key="3">
    <source>
        <dbReference type="ARBA" id="ARBA00013014"/>
    </source>
</evidence>
<dbReference type="GO" id="GO:0008677">
    <property type="term" value="F:2-dehydropantoate 2-reductase activity"/>
    <property type="evidence" value="ECO:0007669"/>
    <property type="project" value="UniProtKB-EC"/>
</dbReference>